<dbReference type="InterPro" id="IPR001034">
    <property type="entry name" value="DeoR_HTH"/>
</dbReference>
<name>A0A380S629_FIBSU</name>
<dbReference type="GO" id="GO:0005524">
    <property type="term" value="F:ATP binding"/>
    <property type="evidence" value="ECO:0007669"/>
    <property type="project" value="UniProtKB-KW"/>
</dbReference>
<feature type="binding site" evidence="4">
    <location>
        <begin position="188"/>
        <end position="195"/>
    </location>
    <ligand>
        <name>ATP</name>
        <dbReference type="ChEBI" id="CHEBI:30616"/>
    </ligand>
</feature>
<organism evidence="8 9">
    <name type="scientific">Fibrobacter succinogenes</name>
    <name type="common">Bacteroides succinogenes</name>
    <dbReference type="NCBI Taxonomy" id="833"/>
    <lineage>
        <taxon>Bacteria</taxon>
        <taxon>Pseudomonadati</taxon>
        <taxon>Fibrobacterota</taxon>
        <taxon>Fibrobacteria</taxon>
        <taxon>Fibrobacterales</taxon>
        <taxon>Fibrobacteraceae</taxon>
        <taxon>Fibrobacter</taxon>
    </lineage>
</organism>
<evidence type="ECO:0000259" key="6">
    <source>
        <dbReference type="PROSITE" id="PS51000"/>
    </source>
</evidence>
<feature type="binding site" evidence="4">
    <location>
        <begin position="225"/>
        <end position="226"/>
    </location>
    <ligand>
        <name>ATP</name>
        <dbReference type="ChEBI" id="CHEBI:30616"/>
    </ligand>
</feature>
<keyword evidence="2" id="KW-0804">Transcription</keyword>
<evidence type="ECO:0000313" key="8">
    <source>
        <dbReference type="EMBL" id="SUQ24280.1"/>
    </source>
</evidence>
<dbReference type="Gene3D" id="1.10.10.10">
    <property type="entry name" value="Winged helix-like DNA-binding domain superfamily/Winged helix DNA-binding domain"/>
    <property type="match status" value="1"/>
</dbReference>
<evidence type="ECO:0000259" key="7">
    <source>
        <dbReference type="PROSITE" id="PS51459"/>
    </source>
</evidence>
<dbReference type="EMBL" id="UHJL01000002">
    <property type="protein sequence ID" value="SUQ24280.1"/>
    <property type="molecule type" value="Genomic_DNA"/>
</dbReference>
<feature type="domain" description="HTH deoR-type" evidence="6">
    <location>
        <begin position="271"/>
        <end position="331"/>
    </location>
</feature>
<dbReference type="SUPFAM" id="SSF46785">
    <property type="entry name" value="Winged helix' DNA-binding domain"/>
    <property type="match status" value="1"/>
</dbReference>
<feature type="site" description="Important for autoinhibition of adenylyltransferase activity" evidence="5">
    <location>
        <position position="61"/>
    </location>
</feature>
<dbReference type="Gene3D" id="1.10.3290.10">
    <property type="entry name" value="Fido-like domain"/>
    <property type="match status" value="1"/>
</dbReference>
<evidence type="ECO:0000256" key="3">
    <source>
        <dbReference type="PIRSR" id="PIRSR640198-1"/>
    </source>
</evidence>
<evidence type="ECO:0000256" key="5">
    <source>
        <dbReference type="PIRSR" id="PIRSR640198-3"/>
    </source>
</evidence>
<dbReference type="PANTHER" id="PTHR13504:SF38">
    <property type="entry name" value="FIDO DOMAIN-CONTAINING PROTEIN"/>
    <property type="match status" value="1"/>
</dbReference>
<dbReference type="InterPro" id="IPR036390">
    <property type="entry name" value="WH_DNA-bd_sf"/>
</dbReference>
<accession>A0A380S629</accession>
<feature type="active site" evidence="3">
    <location>
        <position position="184"/>
    </location>
</feature>
<gene>
    <name evidence="8" type="ORF">SAMN05661053_1676</name>
</gene>
<proteinExistence type="predicted"/>
<keyword evidence="1" id="KW-0805">Transcription regulation</keyword>
<keyword evidence="4" id="KW-0547">Nucleotide-binding</keyword>
<dbReference type="Proteomes" id="UP000255423">
    <property type="component" value="Unassembled WGS sequence"/>
</dbReference>
<dbReference type="Pfam" id="PF08220">
    <property type="entry name" value="HTH_DeoR"/>
    <property type="match status" value="1"/>
</dbReference>
<keyword evidence="4" id="KW-0067">ATP-binding</keyword>
<evidence type="ECO:0000313" key="9">
    <source>
        <dbReference type="Proteomes" id="UP000255423"/>
    </source>
</evidence>
<dbReference type="InterPro" id="IPR040198">
    <property type="entry name" value="Fido_containing"/>
</dbReference>
<dbReference type="InterPro" id="IPR036597">
    <property type="entry name" value="Fido-like_dom_sf"/>
</dbReference>
<sequence length="331" mass="38012">MSVKMSEKYEPPFKITEAIVNLVAEISAKVERFVIRLEQPDGLRLRRVNQIQSIHSSLAIEGNTLSENQVTDIIDGKRVLAPAREILEVKNALRTYEMYPSLKALSEKDLLKAHGVMMQGMIPDAGRYRNCNEGVFKGHKCVHFAPPPSMVPLLMKKLFSWLKTSKMHWLVKSCIFHYEFEFIHPFRDGNGRMGRLWQSLILGKWNSVFAHLPVENLVYANQQEYYNAINASSTAGDCGIFVEFMLNKILDSLKESQKIELDSLIVESVHLTARQEKILALLKKNNFLTERELAEKFKVTARTIERDLAKLQQNKVLERVGAKRDGRWLVK</sequence>
<dbReference type="InterPro" id="IPR036388">
    <property type="entry name" value="WH-like_DNA-bd_sf"/>
</dbReference>
<dbReference type="SMART" id="SM00420">
    <property type="entry name" value="HTH_DEOR"/>
    <property type="match status" value="1"/>
</dbReference>
<dbReference type="PROSITE" id="PS51000">
    <property type="entry name" value="HTH_DEOR_2"/>
    <property type="match status" value="1"/>
</dbReference>
<dbReference type="InterPro" id="IPR003812">
    <property type="entry name" value="Fido"/>
</dbReference>
<evidence type="ECO:0000256" key="2">
    <source>
        <dbReference type="ARBA" id="ARBA00023163"/>
    </source>
</evidence>
<dbReference type="AlphaFoldDB" id="A0A380S629"/>
<dbReference type="PANTHER" id="PTHR13504">
    <property type="entry name" value="FIDO DOMAIN-CONTAINING PROTEIN DDB_G0283145"/>
    <property type="match status" value="1"/>
</dbReference>
<evidence type="ECO:0000256" key="1">
    <source>
        <dbReference type="ARBA" id="ARBA00023015"/>
    </source>
</evidence>
<dbReference type="GO" id="GO:0003700">
    <property type="term" value="F:DNA-binding transcription factor activity"/>
    <property type="evidence" value="ECO:0007669"/>
    <property type="project" value="InterPro"/>
</dbReference>
<dbReference type="Pfam" id="PF02661">
    <property type="entry name" value="Fic"/>
    <property type="match status" value="1"/>
</dbReference>
<dbReference type="SUPFAM" id="SSF140931">
    <property type="entry name" value="Fic-like"/>
    <property type="match status" value="1"/>
</dbReference>
<reference evidence="8 9" key="1">
    <citation type="submission" date="2017-08" db="EMBL/GenBank/DDBJ databases">
        <authorList>
            <person name="de Groot N.N."/>
        </authorList>
    </citation>
    <scope>NUCLEOTIDE SEQUENCE [LARGE SCALE GENOMIC DNA]</scope>
    <source>
        <strain evidence="8 9">HM2</strain>
    </source>
</reference>
<feature type="domain" description="Fido" evidence="7">
    <location>
        <begin position="105"/>
        <end position="247"/>
    </location>
</feature>
<protein>
    <submittedName>
        <fullName evidence="8">Fic family protein</fullName>
    </submittedName>
</protein>
<dbReference type="PROSITE" id="PS51459">
    <property type="entry name" value="FIDO"/>
    <property type="match status" value="1"/>
</dbReference>
<evidence type="ECO:0000256" key="4">
    <source>
        <dbReference type="PIRSR" id="PIRSR640198-2"/>
    </source>
</evidence>